<comment type="caution">
    <text evidence="1">The sequence shown here is derived from an EMBL/GenBank/DDBJ whole genome shotgun (WGS) entry which is preliminary data.</text>
</comment>
<keyword evidence="2" id="KW-1185">Reference proteome</keyword>
<dbReference type="RefSeq" id="WP_377152161.1">
    <property type="nucleotide sequence ID" value="NZ_JBHSAF010000012.1"/>
</dbReference>
<evidence type="ECO:0000313" key="1">
    <source>
        <dbReference type="EMBL" id="MFC3913757.1"/>
    </source>
</evidence>
<dbReference type="Proteomes" id="UP001595692">
    <property type="component" value="Unassembled WGS sequence"/>
</dbReference>
<accession>A0ABV8CPE1</accession>
<dbReference type="Pfam" id="PF06996">
    <property type="entry name" value="T6SS_TssG"/>
    <property type="match status" value="1"/>
</dbReference>
<sequence length="248" mass="28364">MMLAVLALSGSTSPLPGYYLEAWQGAGFSDSATRMLLELIQRHLLALLHRGWRKYRYWLPTPEATEHAWLRVWRGWLGIGNTTLTDATPLWPLVRVLLSGASREAIQYYLQQLPGMAPLRLENGARRRVPLPDDVRLRLGVSQLGHHGVLGGYQYTSCDHIRCRLVNRHDGDWPHWQAQGAAAEMMLQQLRRFTLGALSIEWYLSLAEHHRRQGRLGARWKTRLGWNCHLGRPHSLAIVGFRDEGANR</sequence>
<evidence type="ECO:0000313" key="2">
    <source>
        <dbReference type="Proteomes" id="UP001595692"/>
    </source>
</evidence>
<reference evidence="2" key="1">
    <citation type="journal article" date="2019" name="Int. J. Syst. Evol. Microbiol.">
        <title>The Global Catalogue of Microorganisms (GCM) 10K type strain sequencing project: providing services to taxonomists for standard genome sequencing and annotation.</title>
        <authorList>
            <consortium name="The Broad Institute Genomics Platform"/>
            <consortium name="The Broad Institute Genome Sequencing Center for Infectious Disease"/>
            <person name="Wu L."/>
            <person name="Ma J."/>
        </authorList>
    </citation>
    <scope>NUCLEOTIDE SEQUENCE [LARGE SCALE GENOMIC DNA]</scope>
    <source>
        <strain evidence="2">CCUG 54939</strain>
    </source>
</reference>
<dbReference type="PANTHER" id="PTHR35564">
    <property type="match status" value="1"/>
</dbReference>
<gene>
    <name evidence="1" type="ORF">ACFOSS_09795</name>
</gene>
<dbReference type="EMBL" id="JBHSAF010000012">
    <property type="protein sequence ID" value="MFC3913757.1"/>
    <property type="molecule type" value="Genomic_DNA"/>
</dbReference>
<protein>
    <submittedName>
        <fullName evidence="1">Type VI secretion system baseplate subunit TssG</fullName>
    </submittedName>
</protein>
<organism evidence="1 2">
    <name type="scientific">Pseudaeromonas sharmana</name>
    <dbReference type="NCBI Taxonomy" id="328412"/>
    <lineage>
        <taxon>Bacteria</taxon>
        <taxon>Pseudomonadati</taxon>
        <taxon>Pseudomonadota</taxon>
        <taxon>Gammaproteobacteria</taxon>
        <taxon>Aeromonadales</taxon>
        <taxon>Aeromonadaceae</taxon>
        <taxon>Pseudaeromonas</taxon>
    </lineage>
</organism>
<name>A0ABV8CPE1_9GAMM</name>
<dbReference type="InterPro" id="IPR010732">
    <property type="entry name" value="T6SS_TssG-like"/>
</dbReference>
<dbReference type="PANTHER" id="PTHR35564:SF3">
    <property type="entry name" value="TYPE VI SECRETION SYSTEM BASEPLATE SUBUNIT TSSG"/>
    <property type="match status" value="1"/>
</dbReference>
<proteinExistence type="predicted"/>